<reference evidence="1 2" key="1">
    <citation type="submission" date="2011-08" db="EMBL/GenBank/DDBJ databases">
        <title>The Genome Sequence of Clostridium hathewayi WAL-18680.</title>
        <authorList>
            <consortium name="The Broad Institute Genome Sequencing Platform"/>
            <person name="Earl A."/>
            <person name="Ward D."/>
            <person name="Feldgarden M."/>
            <person name="Gevers D."/>
            <person name="Finegold S.M."/>
            <person name="Summanen P.H."/>
            <person name="Molitoris D.R."/>
            <person name="Song M."/>
            <person name="Daigneault M."/>
            <person name="Allen-Vercoe E."/>
            <person name="Young S.K."/>
            <person name="Zeng Q."/>
            <person name="Gargeya S."/>
            <person name="Fitzgerald M."/>
            <person name="Haas B."/>
            <person name="Abouelleil A."/>
            <person name="Alvarado L."/>
            <person name="Arachchi H.M."/>
            <person name="Berlin A."/>
            <person name="Brown A."/>
            <person name="Chapman S.B."/>
            <person name="Chen Z."/>
            <person name="Dunbar C."/>
            <person name="Freedman E."/>
            <person name="Gearin G."/>
            <person name="Gellesch M."/>
            <person name="Goldberg J."/>
            <person name="Griggs A."/>
            <person name="Gujja S."/>
            <person name="Heiman D."/>
            <person name="Howarth C."/>
            <person name="Larson L."/>
            <person name="Lui A."/>
            <person name="MacDonald P.J.P."/>
            <person name="Montmayeur A."/>
            <person name="Murphy C."/>
            <person name="Neiman D."/>
            <person name="Pearson M."/>
            <person name="Priest M."/>
            <person name="Roberts A."/>
            <person name="Saif S."/>
            <person name="Shea T."/>
            <person name="Shenoy N."/>
            <person name="Sisk P."/>
            <person name="Stolte C."/>
            <person name="Sykes S."/>
            <person name="Wortman J."/>
            <person name="Nusbaum C."/>
            <person name="Birren B."/>
        </authorList>
    </citation>
    <scope>NUCLEOTIDE SEQUENCE [LARGE SCALE GENOMIC DNA]</scope>
    <source>
        <strain evidence="1 2">WAL-18680</strain>
    </source>
</reference>
<comment type="caution">
    <text evidence="1">The sequence shown here is derived from an EMBL/GenBank/DDBJ whole genome shotgun (WGS) entry which is preliminary data.</text>
</comment>
<keyword evidence="2" id="KW-1185">Reference proteome</keyword>
<accession>G5IFV2</accession>
<dbReference type="PATRIC" id="fig|742737.3.peg.2388"/>
<dbReference type="EMBL" id="ADLN01000050">
    <property type="protein sequence ID" value="EHI59637.1"/>
    <property type="molecule type" value="Genomic_DNA"/>
</dbReference>
<dbReference type="HOGENOM" id="CLU_431995_0_0_9"/>
<organism evidence="1 2">
    <name type="scientific">Hungatella hathewayi WAL-18680</name>
    <dbReference type="NCBI Taxonomy" id="742737"/>
    <lineage>
        <taxon>Bacteria</taxon>
        <taxon>Bacillati</taxon>
        <taxon>Bacillota</taxon>
        <taxon>Clostridia</taxon>
        <taxon>Lachnospirales</taxon>
        <taxon>Lachnospiraceae</taxon>
        <taxon>Hungatella</taxon>
    </lineage>
</organism>
<evidence type="ECO:0000313" key="2">
    <source>
        <dbReference type="Proteomes" id="UP000005384"/>
    </source>
</evidence>
<gene>
    <name evidence="1" type="ORF">HMPREF9473_02366</name>
</gene>
<name>G5IFV2_9FIRM</name>
<proteinExistence type="predicted"/>
<protein>
    <submittedName>
        <fullName evidence="1">Uncharacterized protein</fullName>
    </submittedName>
</protein>
<dbReference type="AlphaFoldDB" id="G5IFV2"/>
<dbReference type="Proteomes" id="UP000005384">
    <property type="component" value="Unassembled WGS sequence"/>
</dbReference>
<evidence type="ECO:0000313" key="1">
    <source>
        <dbReference type="EMBL" id="EHI59637.1"/>
    </source>
</evidence>
<dbReference type="OrthoDB" id="2677932at2"/>
<dbReference type="RefSeq" id="WP_006780346.1">
    <property type="nucleotide sequence ID" value="NZ_CP040506.1"/>
</dbReference>
<sequence length="633" mass="71986">MENQLLLKKEKRASNDIMKRHKNPLQGHGMVQGKPCLPIILQLRKTTGVIQCAGGVPEIAEEDFEEIADESMKLGSTKPRHIKFKRDILDEKGKPLFLKDTEWVLKEGLKENQVLTEVLTNHLYEQAGVPVVSAHYVKVGGKDAQLMEFLSDYEEPKVEELEVSPDFAEHIGADFIFANWDLFKTANWAKHNGQLIRLDNGGALDKRAQGEQKSADDWKAGEPSELGSMLKGPYAHITEKQKILSVRRLYSRLTPDRIDAAMEAAHYPEECRQEMKDIILIRMNAALLWANEKAPKMQVLKSEETPALSLASFRTAEEDDDPEYTIIDKLRILGYRIPEYICMRSDLESYIREIIMSGREREFNDFVPEISPKINPHRRLPMIGIEEMMDLTKGPEKVEEKPHCFYPAAFKFPNVIYRIKGGRLIRRMCEGEKNAFEAAFHEKDIDKVVEAIFCPVGQAARGEVVWSINEPYVFESERGGPVSTDDKYAWILEIYISDNMLQFMQDYAHFDNGTKKSGAFMGNPAFKREGIAGGIYDPEGIPNFLIKREGFAQFWATIEHYHIEKSETYLQLYTKAVVPPKTKEEIAREKERKGRAAAAIAAALEVEATAKSEGEDTTTSYGLEELWKIASSI</sequence>